<feature type="chain" id="PRO_5002177332" evidence="1">
    <location>
        <begin position="20"/>
        <end position="109"/>
    </location>
</feature>
<sequence>MTVLFFLSPLLHCLNNLKAGTSLDRLGRGYIALAPDCVWFSSISVGNLNCKQRISTSDPYRLSSSVGDSENFGFNTWFKAGMQGTSRLGEGFTVKDFRMQKHPGPASYR</sequence>
<evidence type="ECO:0000313" key="3">
    <source>
        <dbReference type="Proteomes" id="UP000054166"/>
    </source>
</evidence>
<name>A0A0C3FI46_PILCF</name>
<dbReference type="Proteomes" id="UP000054166">
    <property type="component" value="Unassembled WGS sequence"/>
</dbReference>
<evidence type="ECO:0000313" key="2">
    <source>
        <dbReference type="EMBL" id="KIM79289.1"/>
    </source>
</evidence>
<protein>
    <submittedName>
        <fullName evidence="2">Uncharacterized protein</fullName>
    </submittedName>
</protein>
<dbReference type="InParanoid" id="A0A0C3FI46"/>
<dbReference type="HOGENOM" id="CLU_2184955_0_0_1"/>
<dbReference type="AlphaFoldDB" id="A0A0C3FI46"/>
<proteinExistence type="predicted"/>
<reference evidence="3" key="2">
    <citation type="submission" date="2015-01" db="EMBL/GenBank/DDBJ databases">
        <title>Evolutionary Origins and Diversification of the Mycorrhizal Mutualists.</title>
        <authorList>
            <consortium name="DOE Joint Genome Institute"/>
            <consortium name="Mycorrhizal Genomics Consortium"/>
            <person name="Kohler A."/>
            <person name="Kuo A."/>
            <person name="Nagy L.G."/>
            <person name="Floudas D."/>
            <person name="Copeland A."/>
            <person name="Barry K.W."/>
            <person name="Cichocki N."/>
            <person name="Veneault-Fourrey C."/>
            <person name="LaButti K."/>
            <person name="Lindquist E.A."/>
            <person name="Lipzen A."/>
            <person name="Lundell T."/>
            <person name="Morin E."/>
            <person name="Murat C."/>
            <person name="Riley R."/>
            <person name="Ohm R."/>
            <person name="Sun H."/>
            <person name="Tunlid A."/>
            <person name="Henrissat B."/>
            <person name="Grigoriev I.V."/>
            <person name="Hibbett D.S."/>
            <person name="Martin F."/>
        </authorList>
    </citation>
    <scope>NUCLEOTIDE SEQUENCE [LARGE SCALE GENOMIC DNA]</scope>
    <source>
        <strain evidence="3">F 1598</strain>
    </source>
</reference>
<keyword evidence="1" id="KW-0732">Signal</keyword>
<keyword evidence="3" id="KW-1185">Reference proteome</keyword>
<evidence type="ECO:0000256" key="1">
    <source>
        <dbReference type="SAM" id="SignalP"/>
    </source>
</evidence>
<organism evidence="2 3">
    <name type="scientific">Piloderma croceum (strain F 1598)</name>
    <dbReference type="NCBI Taxonomy" id="765440"/>
    <lineage>
        <taxon>Eukaryota</taxon>
        <taxon>Fungi</taxon>
        <taxon>Dikarya</taxon>
        <taxon>Basidiomycota</taxon>
        <taxon>Agaricomycotina</taxon>
        <taxon>Agaricomycetes</taxon>
        <taxon>Agaricomycetidae</taxon>
        <taxon>Atheliales</taxon>
        <taxon>Atheliaceae</taxon>
        <taxon>Piloderma</taxon>
    </lineage>
</organism>
<dbReference type="EMBL" id="KN833010">
    <property type="protein sequence ID" value="KIM79289.1"/>
    <property type="molecule type" value="Genomic_DNA"/>
</dbReference>
<reference evidence="2 3" key="1">
    <citation type="submission" date="2014-04" db="EMBL/GenBank/DDBJ databases">
        <authorList>
            <consortium name="DOE Joint Genome Institute"/>
            <person name="Kuo A."/>
            <person name="Tarkka M."/>
            <person name="Buscot F."/>
            <person name="Kohler A."/>
            <person name="Nagy L.G."/>
            <person name="Floudas D."/>
            <person name="Copeland A."/>
            <person name="Barry K.W."/>
            <person name="Cichocki N."/>
            <person name="Veneault-Fourrey C."/>
            <person name="LaButti K."/>
            <person name="Lindquist E.A."/>
            <person name="Lipzen A."/>
            <person name="Lundell T."/>
            <person name="Morin E."/>
            <person name="Murat C."/>
            <person name="Sun H."/>
            <person name="Tunlid A."/>
            <person name="Henrissat B."/>
            <person name="Grigoriev I.V."/>
            <person name="Hibbett D.S."/>
            <person name="Martin F."/>
            <person name="Nordberg H.P."/>
            <person name="Cantor M.N."/>
            <person name="Hua S.X."/>
        </authorList>
    </citation>
    <scope>NUCLEOTIDE SEQUENCE [LARGE SCALE GENOMIC DNA]</scope>
    <source>
        <strain evidence="2 3">F 1598</strain>
    </source>
</reference>
<gene>
    <name evidence="2" type="ORF">PILCRDRAFT_791773</name>
</gene>
<accession>A0A0C3FI46</accession>
<feature type="signal peptide" evidence="1">
    <location>
        <begin position="1"/>
        <end position="19"/>
    </location>
</feature>